<evidence type="ECO:0000256" key="1">
    <source>
        <dbReference type="SAM" id="Phobius"/>
    </source>
</evidence>
<evidence type="ECO:0000313" key="3">
    <source>
        <dbReference type="Proteomes" id="UP000003042"/>
    </source>
</evidence>
<proteinExistence type="predicted"/>
<sequence length="40" mass="4531">MNIKALIIYFVNAIIPCFFTFSCISRSFCVKAQKIFASPP</sequence>
<dbReference type="EMBL" id="ABKX01000006">
    <property type="protein sequence ID" value="EDS91699.1"/>
    <property type="molecule type" value="Genomic_DNA"/>
</dbReference>
<keyword evidence="1" id="KW-1133">Transmembrane helix</keyword>
<dbReference type="PROSITE" id="PS51257">
    <property type="entry name" value="PROKAR_LIPOPROTEIN"/>
    <property type="match status" value="1"/>
</dbReference>
<keyword evidence="1" id="KW-0812">Transmembrane</keyword>
<evidence type="ECO:0000313" key="2">
    <source>
        <dbReference type="EMBL" id="EDS91699.1"/>
    </source>
</evidence>
<comment type="caution">
    <text evidence="2">The sequence shown here is derived from an EMBL/GenBank/DDBJ whole genome shotgun (WGS) entry which is preliminary data.</text>
</comment>
<name>A0ABC9NN73_ESCAT</name>
<dbReference type="Proteomes" id="UP000003042">
    <property type="component" value="Unassembled WGS sequence"/>
</dbReference>
<accession>A0ABC9NN73</accession>
<reference evidence="2 3" key="1">
    <citation type="submission" date="2008-02" db="EMBL/GenBank/DDBJ databases">
        <title>Annotation of Escherichia albertii TW07627.</title>
        <authorList>
            <person name="Sutton G."/>
            <person name="Whittam T.S."/>
            <person name="Sebastian Y."/>
        </authorList>
    </citation>
    <scope>NUCLEOTIDE SEQUENCE [LARGE SCALE GENOMIC DNA]</scope>
    <source>
        <strain evidence="2 3">TW07627</strain>
    </source>
</reference>
<feature type="transmembrane region" description="Helical" evidence="1">
    <location>
        <begin position="6"/>
        <end position="24"/>
    </location>
</feature>
<organism evidence="2 3">
    <name type="scientific">Escherichia albertii (strain TW07627)</name>
    <dbReference type="NCBI Taxonomy" id="502347"/>
    <lineage>
        <taxon>Bacteria</taxon>
        <taxon>Pseudomonadati</taxon>
        <taxon>Pseudomonadota</taxon>
        <taxon>Gammaproteobacteria</taxon>
        <taxon>Enterobacterales</taxon>
        <taxon>Enterobacteriaceae</taxon>
        <taxon>Escherichia</taxon>
    </lineage>
</organism>
<gene>
    <name evidence="2" type="ORF">ESCAB7627_3253</name>
</gene>
<protein>
    <submittedName>
        <fullName evidence="2">Uncharacterized protein</fullName>
    </submittedName>
</protein>
<dbReference type="AlphaFoldDB" id="A0ABC9NN73"/>
<keyword evidence="1" id="KW-0472">Membrane</keyword>